<dbReference type="Gene3D" id="3.30.200.150">
    <property type="match status" value="1"/>
</dbReference>
<comment type="caution">
    <text evidence="2">The sequence shown here is derived from an EMBL/GenBank/DDBJ whole genome shotgun (WGS) entry which is preliminary data.</text>
</comment>
<dbReference type="GeneID" id="81605129"/>
<reference evidence="2" key="1">
    <citation type="submission" date="2022-12" db="EMBL/GenBank/DDBJ databases">
        <authorList>
            <person name="Petersen C."/>
        </authorList>
    </citation>
    <scope>NUCLEOTIDE SEQUENCE</scope>
    <source>
        <strain evidence="2">IBT 16125</strain>
    </source>
</reference>
<dbReference type="PANTHER" id="PTHR21310">
    <property type="entry name" value="AMINOGLYCOSIDE PHOSPHOTRANSFERASE-RELATED-RELATED"/>
    <property type="match status" value="1"/>
</dbReference>
<reference evidence="2" key="2">
    <citation type="journal article" date="2023" name="IMA Fungus">
        <title>Comparative genomic study of the Penicillium genus elucidates a diverse pangenome and 15 lateral gene transfer events.</title>
        <authorList>
            <person name="Petersen C."/>
            <person name="Sorensen T."/>
            <person name="Nielsen M.R."/>
            <person name="Sondergaard T.E."/>
            <person name="Sorensen J.L."/>
            <person name="Fitzpatrick D.A."/>
            <person name="Frisvad J.C."/>
            <person name="Nielsen K.L."/>
        </authorList>
    </citation>
    <scope>NUCLEOTIDE SEQUENCE</scope>
    <source>
        <strain evidence="2">IBT 16125</strain>
    </source>
</reference>
<dbReference type="RefSeq" id="XP_056759640.1">
    <property type="nucleotide sequence ID" value="XM_056914886.1"/>
</dbReference>
<dbReference type="Gene3D" id="3.90.1200.10">
    <property type="match status" value="1"/>
</dbReference>
<dbReference type="InterPro" id="IPR051678">
    <property type="entry name" value="AGP_Transferase"/>
</dbReference>
<sequence>KYPTQRPVSGSFNWAIFISFEDGVRWVFRSPHSRSFMPMEIGEKILTSEAATLRYLRAHSDIPVPEVYDYRASDDNKIGISFILMSEAHGWPPSKIWRPAGSPQPDLDAPSKAKVLSQLGAPVPSRSDYSSRMQYESAVDQWNDFVTIGRKIDSAENRLDYMIAGDILRDIVRNFNLAVIKPGTFPLCHPDLSVNNIFVDDDYNISCIIDWAFSSSIPESMLLAPPGLPQYCDELTSDFQMPFINGFIAAMPQSMERSVCNGEVSLQRRDSHPRFMEIHVFIFDLGMLGTTEPPTQSRAM</sequence>
<protein>
    <submittedName>
        <fullName evidence="2">Aminoglycoside phosphotransferase</fullName>
    </submittedName>
</protein>
<name>A0AAD6BU35_9EURO</name>
<dbReference type="InterPro" id="IPR002575">
    <property type="entry name" value="Aminoglycoside_PTrfase"/>
</dbReference>
<accession>A0AAD6BU35</accession>
<dbReference type="InterPro" id="IPR011009">
    <property type="entry name" value="Kinase-like_dom_sf"/>
</dbReference>
<evidence type="ECO:0000313" key="2">
    <source>
        <dbReference type="EMBL" id="KAJ5432348.1"/>
    </source>
</evidence>
<dbReference type="Pfam" id="PF01636">
    <property type="entry name" value="APH"/>
    <property type="match status" value="1"/>
</dbReference>
<dbReference type="AlphaFoldDB" id="A0AAD6BU35"/>
<proteinExistence type="predicted"/>
<gene>
    <name evidence="2" type="ORF">N7458_011504</name>
</gene>
<feature type="domain" description="Aminoglycoside phosphotransferase" evidence="1">
    <location>
        <begin position="21"/>
        <end position="215"/>
    </location>
</feature>
<dbReference type="EMBL" id="JAPVEA010000009">
    <property type="protein sequence ID" value="KAJ5432348.1"/>
    <property type="molecule type" value="Genomic_DNA"/>
</dbReference>
<evidence type="ECO:0000313" key="3">
    <source>
        <dbReference type="Proteomes" id="UP001213681"/>
    </source>
</evidence>
<organism evidence="2 3">
    <name type="scientific">Penicillium daleae</name>
    <dbReference type="NCBI Taxonomy" id="63821"/>
    <lineage>
        <taxon>Eukaryota</taxon>
        <taxon>Fungi</taxon>
        <taxon>Dikarya</taxon>
        <taxon>Ascomycota</taxon>
        <taxon>Pezizomycotina</taxon>
        <taxon>Eurotiomycetes</taxon>
        <taxon>Eurotiomycetidae</taxon>
        <taxon>Eurotiales</taxon>
        <taxon>Aspergillaceae</taxon>
        <taxon>Penicillium</taxon>
    </lineage>
</organism>
<dbReference type="PANTHER" id="PTHR21310:SF15">
    <property type="entry name" value="AMINOGLYCOSIDE PHOSPHOTRANSFERASE DOMAIN-CONTAINING PROTEIN"/>
    <property type="match status" value="1"/>
</dbReference>
<keyword evidence="3" id="KW-1185">Reference proteome</keyword>
<feature type="non-terminal residue" evidence="2">
    <location>
        <position position="1"/>
    </location>
</feature>
<dbReference type="Proteomes" id="UP001213681">
    <property type="component" value="Unassembled WGS sequence"/>
</dbReference>
<evidence type="ECO:0000259" key="1">
    <source>
        <dbReference type="Pfam" id="PF01636"/>
    </source>
</evidence>
<dbReference type="SUPFAM" id="SSF56112">
    <property type="entry name" value="Protein kinase-like (PK-like)"/>
    <property type="match status" value="1"/>
</dbReference>